<dbReference type="FunFam" id="3.40.30.10:FF:000011">
    <property type="entry name" value="Peroxiredoxin PRX1"/>
    <property type="match status" value="1"/>
</dbReference>
<evidence type="ECO:0000256" key="1">
    <source>
        <dbReference type="ARBA" id="ARBA00009796"/>
    </source>
</evidence>
<keyword evidence="6" id="KW-0049">Antioxidant</keyword>
<dbReference type="CDD" id="cd03016">
    <property type="entry name" value="PRX_1cys"/>
    <property type="match status" value="1"/>
</dbReference>
<feature type="active site" description="Cysteine sulfenic acid (-SOH) intermediate; for peroxidase activity" evidence="12">
    <location>
        <position position="45"/>
    </location>
</feature>
<protein>
    <recommendedName>
        <fullName evidence="4">Alkyl hydroperoxide reductase C</fullName>
        <ecNumber evidence="3">1.11.1.26</ecNumber>
    </recommendedName>
    <alternativeName>
        <fullName evidence="10">Peroxiredoxin</fullName>
    </alternativeName>
</protein>
<dbReference type="FunFam" id="3.30.1020.10:FF:000001">
    <property type="entry name" value="1-Cys peroxiredoxin"/>
    <property type="match status" value="1"/>
</dbReference>
<evidence type="ECO:0000256" key="5">
    <source>
        <dbReference type="ARBA" id="ARBA00022559"/>
    </source>
</evidence>
<organism evidence="14 15">
    <name type="scientific">Flagellimonas nanhaiensis</name>
    <dbReference type="NCBI Taxonomy" id="2292706"/>
    <lineage>
        <taxon>Bacteria</taxon>
        <taxon>Pseudomonadati</taxon>
        <taxon>Bacteroidota</taxon>
        <taxon>Flavobacteriia</taxon>
        <taxon>Flavobacteriales</taxon>
        <taxon>Flavobacteriaceae</taxon>
        <taxon>Flagellimonas</taxon>
    </lineage>
</organism>
<dbReference type="Proteomes" id="UP000261828">
    <property type="component" value="Unassembled WGS sequence"/>
</dbReference>
<dbReference type="GO" id="GO:0102039">
    <property type="term" value="F:NADH-dependent peroxiredoxin activity"/>
    <property type="evidence" value="ECO:0007669"/>
    <property type="project" value="UniProtKB-EC"/>
</dbReference>
<feature type="domain" description="Thioredoxin" evidence="13">
    <location>
        <begin position="3"/>
        <end position="159"/>
    </location>
</feature>
<evidence type="ECO:0000256" key="9">
    <source>
        <dbReference type="ARBA" id="ARBA00025719"/>
    </source>
</evidence>
<evidence type="ECO:0000256" key="3">
    <source>
        <dbReference type="ARBA" id="ARBA00013021"/>
    </source>
</evidence>
<dbReference type="Pfam" id="PF00578">
    <property type="entry name" value="AhpC-TSA"/>
    <property type="match status" value="1"/>
</dbReference>
<dbReference type="EMBL" id="QTJX01000002">
    <property type="protein sequence ID" value="RDY59773.1"/>
    <property type="molecule type" value="Genomic_DNA"/>
</dbReference>
<evidence type="ECO:0000256" key="2">
    <source>
        <dbReference type="ARBA" id="ARBA00011654"/>
    </source>
</evidence>
<comment type="similarity">
    <text evidence="1">Belongs to the peroxiredoxin family. AhpC/Prx1 subfamily.</text>
</comment>
<dbReference type="PIRSF" id="PIRSF000239">
    <property type="entry name" value="AHPC"/>
    <property type="match status" value="1"/>
</dbReference>
<dbReference type="RefSeq" id="WP_116184386.1">
    <property type="nucleotide sequence ID" value="NZ_QTJX01000002.1"/>
</dbReference>
<sequence length="212" mass="23955">MELGLESKAPNFKALTTNGPIDFYDWLGESWGLFFSHPEDYTPVCTTELGTVAQLEQEFDKRNAKAIALSVDSLESHNGWKLEIEQSMNVKIGFPIIADEGAKIAQLYGMIHNDSSDRHTIRSVFIIGPDKKIKLHLTYPMSVGRNFDEILRVIDALQLSHNHKVVTPANWRQGDDVIVDVSLSNEEAKKLYPYEVTDNPSYLRYTPSPSKD</sequence>
<evidence type="ECO:0000256" key="7">
    <source>
        <dbReference type="ARBA" id="ARBA00023002"/>
    </source>
</evidence>
<dbReference type="PROSITE" id="PS51352">
    <property type="entry name" value="THIOREDOXIN_2"/>
    <property type="match status" value="1"/>
</dbReference>
<dbReference type="GO" id="GO:0008379">
    <property type="term" value="F:thioredoxin peroxidase activity"/>
    <property type="evidence" value="ECO:0007669"/>
    <property type="project" value="TreeGrafter"/>
</dbReference>
<evidence type="ECO:0000256" key="12">
    <source>
        <dbReference type="PIRSR" id="PIRSR000239-1"/>
    </source>
</evidence>
<evidence type="ECO:0000313" key="14">
    <source>
        <dbReference type="EMBL" id="RDY59773.1"/>
    </source>
</evidence>
<dbReference type="InterPro" id="IPR050217">
    <property type="entry name" value="Peroxiredoxin"/>
</dbReference>
<comment type="similarity">
    <text evidence="9">Belongs to the peroxiredoxin family. Prx6 subfamily.</text>
</comment>
<dbReference type="AlphaFoldDB" id="A0A371JQR4"/>
<evidence type="ECO:0000313" key="15">
    <source>
        <dbReference type="Proteomes" id="UP000261828"/>
    </source>
</evidence>
<dbReference type="SUPFAM" id="SSF52833">
    <property type="entry name" value="Thioredoxin-like"/>
    <property type="match status" value="1"/>
</dbReference>
<dbReference type="InterPro" id="IPR036249">
    <property type="entry name" value="Thioredoxin-like_sf"/>
</dbReference>
<dbReference type="InterPro" id="IPR019479">
    <property type="entry name" value="Peroxiredoxin_C"/>
</dbReference>
<dbReference type="InterPro" id="IPR045020">
    <property type="entry name" value="PRX_1cys"/>
</dbReference>
<proteinExistence type="inferred from homology"/>
<keyword evidence="8" id="KW-0676">Redox-active center</keyword>
<dbReference type="GO" id="GO:0045454">
    <property type="term" value="P:cell redox homeostasis"/>
    <property type="evidence" value="ECO:0007669"/>
    <property type="project" value="TreeGrafter"/>
</dbReference>
<evidence type="ECO:0000259" key="13">
    <source>
        <dbReference type="PROSITE" id="PS51352"/>
    </source>
</evidence>
<comment type="caution">
    <text evidence="14">The sequence shown here is derived from an EMBL/GenBank/DDBJ whole genome shotgun (WGS) entry which is preliminary data.</text>
</comment>
<dbReference type="GO" id="GO:0042744">
    <property type="term" value="P:hydrogen peroxide catabolic process"/>
    <property type="evidence" value="ECO:0007669"/>
    <property type="project" value="TreeGrafter"/>
</dbReference>
<dbReference type="EC" id="1.11.1.26" evidence="3"/>
<evidence type="ECO:0000256" key="10">
    <source>
        <dbReference type="ARBA" id="ARBA00032077"/>
    </source>
</evidence>
<dbReference type="PANTHER" id="PTHR10681">
    <property type="entry name" value="THIOREDOXIN PEROXIDASE"/>
    <property type="match status" value="1"/>
</dbReference>
<dbReference type="PANTHER" id="PTHR10681:SF121">
    <property type="entry name" value="ALKYL HYDROPEROXIDE REDUCTASE C"/>
    <property type="match status" value="1"/>
</dbReference>
<evidence type="ECO:0000256" key="4">
    <source>
        <dbReference type="ARBA" id="ARBA00017462"/>
    </source>
</evidence>
<keyword evidence="15" id="KW-1185">Reference proteome</keyword>
<keyword evidence="7" id="KW-0560">Oxidoreductase</keyword>
<comment type="subunit">
    <text evidence="2">Homodimer; disulfide-linked, upon oxidation. 5 homodimers assemble to form a ring-like decamer.</text>
</comment>
<comment type="catalytic activity">
    <reaction evidence="11">
        <text>a hydroperoxide + NADH + H(+) = an alcohol + NAD(+) + H2O</text>
        <dbReference type="Rhea" id="RHEA:62628"/>
        <dbReference type="ChEBI" id="CHEBI:15377"/>
        <dbReference type="ChEBI" id="CHEBI:15378"/>
        <dbReference type="ChEBI" id="CHEBI:30879"/>
        <dbReference type="ChEBI" id="CHEBI:35924"/>
        <dbReference type="ChEBI" id="CHEBI:57540"/>
        <dbReference type="ChEBI" id="CHEBI:57945"/>
        <dbReference type="EC" id="1.11.1.26"/>
    </reaction>
</comment>
<name>A0A371JQR4_9FLAO</name>
<dbReference type="GO" id="GO:0033554">
    <property type="term" value="P:cellular response to stress"/>
    <property type="evidence" value="ECO:0007669"/>
    <property type="project" value="TreeGrafter"/>
</dbReference>
<dbReference type="GO" id="GO:0006979">
    <property type="term" value="P:response to oxidative stress"/>
    <property type="evidence" value="ECO:0007669"/>
    <property type="project" value="TreeGrafter"/>
</dbReference>
<evidence type="ECO:0000256" key="11">
    <source>
        <dbReference type="ARBA" id="ARBA00047572"/>
    </source>
</evidence>
<evidence type="ECO:0000256" key="6">
    <source>
        <dbReference type="ARBA" id="ARBA00022862"/>
    </source>
</evidence>
<dbReference type="GO" id="GO:0005829">
    <property type="term" value="C:cytosol"/>
    <property type="evidence" value="ECO:0007669"/>
    <property type="project" value="TreeGrafter"/>
</dbReference>
<evidence type="ECO:0000256" key="8">
    <source>
        <dbReference type="ARBA" id="ARBA00023284"/>
    </source>
</evidence>
<dbReference type="Pfam" id="PF10417">
    <property type="entry name" value="1-cysPrx_C"/>
    <property type="match status" value="1"/>
</dbReference>
<gene>
    <name evidence="14" type="ORF">DX873_10445</name>
</gene>
<dbReference type="InterPro" id="IPR000866">
    <property type="entry name" value="AhpC/TSA"/>
</dbReference>
<dbReference type="Gene3D" id="3.40.30.10">
    <property type="entry name" value="Glutaredoxin"/>
    <property type="match status" value="1"/>
</dbReference>
<keyword evidence="5" id="KW-0575">Peroxidase</keyword>
<dbReference type="OrthoDB" id="9812811at2"/>
<dbReference type="InterPro" id="IPR024706">
    <property type="entry name" value="Peroxiredoxin_AhpC-typ"/>
</dbReference>
<reference evidence="14 15" key="1">
    <citation type="submission" date="2018-08" db="EMBL/GenBank/DDBJ databases">
        <title>Muricauda nanhaiensis sp. nov., isolated from seawater of the South China Sea.</title>
        <authorList>
            <person name="Dang Y."/>
        </authorList>
    </citation>
    <scope>NUCLEOTIDE SEQUENCE [LARGE SCALE GENOMIC DNA]</scope>
    <source>
        <strain evidence="14 15">SM1704</strain>
    </source>
</reference>
<dbReference type="Gene3D" id="3.30.1020.10">
    <property type="entry name" value="Antioxidant, Horf6, Chain A, domain2"/>
    <property type="match status" value="1"/>
</dbReference>
<dbReference type="InterPro" id="IPR013766">
    <property type="entry name" value="Thioredoxin_domain"/>
</dbReference>
<accession>A0A371JQR4</accession>